<gene>
    <name evidence="2" type="ORF">AD945_08350</name>
</gene>
<protein>
    <recommendedName>
        <fullName evidence="4">Transglycosylase SLT domain-containing protein</fullName>
    </recommendedName>
</protein>
<dbReference type="Gene3D" id="1.10.530.10">
    <property type="match status" value="1"/>
</dbReference>
<comment type="caution">
    <text evidence="2">The sequence shown here is derived from an EMBL/GenBank/DDBJ whole genome shotgun (WGS) entry which is preliminary data.</text>
</comment>
<proteinExistence type="predicted"/>
<name>A0A149TJ98_9PROT</name>
<feature type="region of interest" description="Disordered" evidence="1">
    <location>
        <begin position="583"/>
        <end position="613"/>
    </location>
</feature>
<evidence type="ECO:0000313" key="2">
    <source>
        <dbReference type="EMBL" id="KXV48207.1"/>
    </source>
</evidence>
<organism evidence="2 3">
    <name type="scientific">Gluconobacter albidus</name>
    <dbReference type="NCBI Taxonomy" id="318683"/>
    <lineage>
        <taxon>Bacteria</taxon>
        <taxon>Pseudomonadati</taxon>
        <taxon>Pseudomonadota</taxon>
        <taxon>Alphaproteobacteria</taxon>
        <taxon>Acetobacterales</taxon>
        <taxon>Acetobacteraceae</taxon>
        <taxon>Gluconobacter</taxon>
    </lineage>
</organism>
<reference evidence="2 3" key="1">
    <citation type="submission" date="2015-06" db="EMBL/GenBank/DDBJ databases">
        <title>Improved classification and identification of acetic acid bacteria using matrix-assisted laser desorption/ionization time-of-flight mass spectrometry; Gluconobacter nephelii and Gluconobacter uchimurae are later heterotypic synonyms of Gluconobacter japonicus and Gluconobacter oxydans, respectively.</title>
        <authorList>
            <person name="Li L."/>
            <person name="Cleenwerck I."/>
            <person name="De Vuyst L."/>
            <person name="Vandamme P."/>
        </authorList>
    </citation>
    <scope>NUCLEOTIDE SEQUENCE [LARGE SCALE GENOMIC DNA]</scope>
    <source>
        <strain evidence="2 3">LMG 1768</strain>
    </source>
</reference>
<dbReference type="AlphaFoldDB" id="A0A149TJ98"/>
<dbReference type="Proteomes" id="UP000075636">
    <property type="component" value="Unassembled WGS sequence"/>
</dbReference>
<evidence type="ECO:0008006" key="4">
    <source>
        <dbReference type="Google" id="ProtNLM"/>
    </source>
</evidence>
<sequence length="632" mass="65973">MAFFWGDGGEALSQNELERRSQQAQALENGGANQEVHSWTQALSNVVNQLLGGWQMHDYNGMQKQNDDYNAKLAQSLTGGAGPQSSPVAEALLSQSPAQAPAAPDVGTVAASPVAQALGQNMAVDDYTNRLMKAESGGDPNAANPASSARGLYQITAPTQAGIARNHPEANLPTTGTMTPQQQKVAALLLDQDNRSALAAQGVQPTDANAYGAWFLGAPTAAKVLAAPDSAPVSALTNAGAVQANPFLKNMTVGDFRNWAAGKIGSPAAPTAQAVPAAVSSQGAEQIPQTMPAAMPRQTGPDMQQLLAAMSDPRANQQTRGIASALLQNRMQQDDEARQIQLKQADPLYQAQLQEYGARTAALQQRMNSSPQAGYSMIPPQQAQAMGLDPSKTYQVGPDGKIAQIGASGVNVTLNNGPTTSEFQKKSDDAAAERLGGYIQEGSNAPALIGQLQQLSDLSKSIGTGKGAQFMAAVGPYAQALGVNVKGLDQTQAFNAIVDRMAPSMRPVGSGSSSDTDVRMFMNSLPTLANTNGGNQIIAGTMQALQQNKVQAADIASQAQRGQISWQDAETQIRKLPNPYQQFKKAHPDLSTGGDASAPSASAPTQYRSGQRARLADGSIVTFNGTSWVKGG</sequence>
<evidence type="ECO:0000256" key="1">
    <source>
        <dbReference type="SAM" id="MobiDB-lite"/>
    </source>
</evidence>
<accession>A0A149TJ98</accession>
<dbReference type="OrthoDB" id="8477976at2"/>
<evidence type="ECO:0000313" key="3">
    <source>
        <dbReference type="Proteomes" id="UP000075636"/>
    </source>
</evidence>
<dbReference type="EMBL" id="LHZR01000105">
    <property type="protein sequence ID" value="KXV48207.1"/>
    <property type="molecule type" value="Genomic_DNA"/>
</dbReference>
<dbReference type="RefSeq" id="WP_062107972.1">
    <property type="nucleotide sequence ID" value="NZ_LHZR01000105.1"/>
</dbReference>
<dbReference type="PATRIC" id="fig|318683.6.peg.505"/>